<keyword evidence="3" id="KW-1185">Reference proteome</keyword>
<dbReference type="Proteomes" id="UP000233551">
    <property type="component" value="Unassembled WGS sequence"/>
</dbReference>
<name>A0A2I0JGL1_PUNGR</name>
<gene>
    <name evidence="2" type="ORF">CRG98_024207</name>
</gene>
<proteinExistence type="predicted"/>
<comment type="caution">
    <text evidence="2">The sequence shown here is derived from an EMBL/GenBank/DDBJ whole genome shotgun (WGS) entry which is preliminary data.</text>
</comment>
<protein>
    <submittedName>
        <fullName evidence="2">Uncharacterized protein</fullName>
    </submittedName>
</protein>
<feature type="region of interest" description="Disordered" evidence="1">
    <location>
        <begin position="47"/>
        <end position="70"/>
    </location>
</feature>
<sequence>MADISLLRRRSARFGELTFVEATALTEDFSTDTWSGTSFLLEKSSSAGNIASRSSRQNSKSPSAALDPDL</sequence>
<evidence type="ECO:0000313" key="3">
    <source>
        <dbReference type="Proteomes" id="UP000233551"/>
    </source>
</evidence>
<reference evidence="2 3" key="1">
    <citation type="submission" date="2017-11" db="EMBL/GenBank/DDBJ databases">
        <title>De-novo sequencing of pomegranate (Punica granatum L.) genome.</title>
        <authorList>
            <person name="Akparov Z."/>
            <person name="Amiraslanov A."/>
            <person name="Hajiyeva S."/>
            <person name="Abbasov M."/>
            <person name="Kaur K."/>
            <person name="Hamwieh A."/>
            <person name="Solovyev V."/>
            <person name="Salamov A."/>
            <person name="Braich B."/>
            <person name="Kosarev P."/>
            <person name="Mahmoud A."/>
            <person name="Hajiyev E."/>
            <person name="Babayeva S."/>
            <person name="Izzatullayeva V."/>
            <person name="Mammadov A."/>
            <person name="Mammadov A."/>
            <person name="Sharifova S."/>
            <person name="Ojaghi J."/>
            <person name="Eynullazada K."/>
            <person name="Bayramov B."/>
            <person name="Abdulazimova A."/>
            <person name="Shahmuradov I."/>
        </authorList>
    </citation>
    <scope>NUCLEOTIDE SEQUENCE [LARGE SCALE GENOMIC DNA]</scope>
    <source>
        <strain evidence="3">cv. AG2017</strain>
        <tissue evidence="2">Leaf</tissue>
    </source>
</reference>
<dbReference type="AlphaFoldDB" id="A0A2I0JGL1"/>
<organism evidence="2 3">
    <name type="scientific">Punica granatum</name>
    <name type="common">Pomegranate</name>
    <dbReference type="NCBI Taxonomy" id="22663"/>
    <lineage>
        <taxon>Eukaryota</taxon>
        <taxon>Viridiplantae</taxon>
        <taxon>Streptophyta</taxon>
        <taxon>Embryophyta</taxon>
        <taxon>Tracheophyta</taxon>
        <taxon>Spermatophyta</taxon>
        <taxon>Magnoliopsida</taxon>
        <taxon>eudicotyledons</taxon>
        <taxon>Gunneridae</taxon>
        <taxon>Pentapetalae</taxon>
        <taxon>rosids</taxon>
        <taxon>malvids</taxon>
        <taxon>Myrtales</taxon>
        <taxon>Lythraceae</taxon>
        <taxon>Punica</taxon>
    </lineage>
</organism>
<dbReference type="EMBL" id="PGOL01001704">
    <property type="protein sequence ID" value="PKI55394.1"/>
    <property type="molecule type" value="Genomic_DNA"/>
</dbReference>
<accession>A0A2I0JGL1</accession>
<evidence type="ECO:0000256" key="1">
    <source>
        <dbReference type="SAM" id="MobiDB-lite"/>
    </source>
</evidence>
<evidence type="ECO:0000313" key="2">
    <source>
        <dbReference type="EMBL" id="PKI55394.1"/>
    </source>
</evidence>